<feature type="transmembrane region" description="Helical" evidence="7">
    <location>
        <begin position="355"/>
        <end position="375"/>
    </location>
</feature>
<dbReference type="Proteomes" id="UP000006281">
    <property type="component" value="Chromosome"/>
</dbReference>
<keyword evidence="5 7" id="KW-1133">Transmembrane helix</keyword>
<evidence type="ECO:0000313" key="8">
    <source>
        <dbReference type="EMBL" id="CCH30609.1"/>
    </source>
</evidence>
<evidence type="ECO:0000313" key="9">
    <source>
        <dbReference type="Proteomes" id="UP000006281"/>
    </source>
</evidence>
<gene>
    <name evidence="8" type="ordered locus">BN6_33050</name>
</gene>
<feature type="transmembrane region" description="Helical" evidence="7">
    <location>
        <begin position="258"/>
        <end position="278"/>
    </location>
</feature>
<accession>K0K191</accession>
<feature type="transmembrane region" description="Helical" evidence="7">
    <location>
        <begin position="78"/>
        <end position="99"/>
    </location>
</feature>
<keyword evidence="3" id="KW-1003">Cell membrane</keyword>
<evidence type="ECO:0000256" key="7">
    <source>
        <dbReference type="SAM" id="Phobius"/>
    </source>
</evidence>
<dbReference type="InterPro" id="IPR010290">
    <property type="entry name" value="TM_effector"/>
</dbReference>
<feature type="transmembrane region" description="Helical" evidence="7">
    <location>
        <begin position="318"/>
        <end position="335"/>
    </location>
</feature>
<organism evidence="8 9">
    <name type="scientific">Saccharothrix espanaensis (strain ATCC 51144 / DSM 44229 / JCM 9112 / NBRC 15066 / NRRL 15764)</name>
    <dbReference type="NCBI Taxonomy" id="1179773"/>
    <lineage>
        <taxon>Bacteria</taxon>
        <taxon>Bacillati</taxon>
        <taxon>Actinomycetota</taxon>
        <taxon>Actinomycetes</taxon>
        <taxon>Pseudonocardiales</taxon>
        <taxon>Pseudonocardiaceae</taxon>
        <taxon>Saccharothrix</taxon>
    </lineage>
</organism>
<dbReference type="GO" id="GO:0005886">
    <property type="term" value="C:plasma membrane"/>
    <property type="evidence" value="ECO:0007669"/>
    <property type="project" value="UniProtKB-SubCell"/>
</dbReference>
<keyword evidence="2" id="KW-0813">Transport</keyword>
<dbReference type="eggNOG" id="COG2814">
    <property type="taxonomic scope" value="Bacteria"/>
</dbReference>
<evidence type="ECO:0000256" key="3">
    <source>
        <dbReference type="ARBA" id="ARBA00022475"/>
    </source>
</evidence>
<evidence type="ECO:0000256" key="5">
    <source>
        <dbReference type="ARBA" id="ARBA00022989"/>
    </source>
</evidence>
<comment type="subcellular location">
    <subcellularLocation>
        <location evidence="1">Cell membrane</location>
        <topology evidence="1">Multi-pass membrane protein</topology>
    </subcellularLocation>
</comment>
<feature type="transmembrane region" description="Helical" evidence="7">
    <location>
        <begin position="381"/>
        <end position="398"/>
    </location>
</feature>
<dbReference type="PANTHER" id="PTHR23513">
    <property type="entry name" value="INTEGRAL MEMBRANE EFFLUX PROTEIN-RELATED"/>
    <property type="match status" value="1"/>
</dbReference>
<feature type="transmembrane region" description="Helical" evidence="7">
    <location>
        <begin position="47"/>
        <end position="66"/>
    </location>
</feature>
<dbReference type="InterPro" id="IPR036259">
    <property type="entry name" value="MFS_trans_sf"/>
</dbReference>
<dbReference type="AlphaFoldDB" id="K0K191"/>
<dbReference type="OrthoDB" id="9815525at2"/>
<dbReference type="SUPFAM" id="SSF103473">
    <property type="entry name" value="MFS general substrate transporter"/>
    <property type="match status" value="1"/>
</dbReference>
<name>K0K191_SACES</name>
<evidence type="ECO:0000256" key="2">
    <source>
        <dbReference type="ARBA" id="ARBA00022448"/>
    </source>
</evidence>
<dbReference type="PANTHER" id="PTHR23513:SF6">
    <property type="entry name" value="MAJOR FACILITATOR SUPERFAMILY ASSOCIATED DOMAIN-CONTAINING PROTEIN"/>
    <property type="match status" value="1"/>
</dbReference>
<dbReference type="HOGENOM" id="CLU_034180_13_4_11"/>
<evidence type="ECO:0000256" key="4">
    <source>
        <dbReference type="ARBA" id="ARBA00022692"/>
    </source>
</evidence>
<feature type="transmembrane region" description="Helical" evidence="7">
    <location>
        <begin position="290"/>
        <end position="312"/>
    </location>
</feature>
<dbReference type="EMBL" id="HE804045">
    <property type="protein sequence ID" value="CCH30609.1"/>
    <property type="molecule type" value="Genomic_DNA"/>
</dbReference>
<dbReference type="PATRIC" id="fig|1179773.3.peg.3309"/>
<proteinExistence type="predicted"/>
<dbReference type="STRING" id="1179773.BN6_33050"/>
<dbReference type="BioCyc" id="SESP1179773:BN6_RS16080-MONOMER"/>
<keyword evidence="4 7" id="KW-0812">Transmembrane</keyword>
<sequence>MVTVTLDAPARDFRRYLNARLLSVAGSIVAVVALPVLVYQLTGSTAWTAAVAMAEALPYLVFGLLAGAVADRVDRQRLMVAMDVVVAVAMVTVPVAWWLDALTALHVVVVAFLVQSAFAFFDAANFGALPSLVGKENITSAYAKLFGRSTILETVLPALAGAAVTVVAPATLLAVNAVTAAGSAMLVRAIRGALSTPRTDSTTVAGDIGTGLRFLWQHSIIRTLTLVGATHSAAAGAWVAMMVPWADRVLGVAPSGDLRLAVLFGCWGAGAWLASRLLPALTERWGGARLALGGLPVSLLCAGSVLLSTHWVPACLGAIAWGAAHSTVVLNSITYRQRMCPPELRSRVNTTARMLSWGLGQPAGAALAGAAAVLAGPRAGLAAGTGVLLVGVALAWATPTLRRAASSGDAG</sequence>
<protein>
    <submittedName>
        <fullName evidence="8">Permease, MFS-type</fullName>
    </submittedName>
</protein>
<dbReference type="KEGG" id="sesp:BN6_33050"/>
<feature type="transmembrane region" description="Helical" evidence="7">
    <location>
        <begin position="21"/>
        <end position="41"/>
    </location>
</feature>
<dbReference type="Gene3D" id="1.20.1250.20">
    <property type="entry name" value="MFS general substrate transporter like domains"/>
    <property type="match status" value="1"/>
</dbReference>
<keyword evidence="6 7" id="KW-0472">Membrane</keyword>
<dbReference type="Pfam" id="PF05977">
    <property type="entry name" value="MFS_3"/>
    <property type="match status" value="1"/>
</dbReference>
<feature type="transmembrane region" description="Helical" evidence="7">
    <location>
        <begin position="223"/>
        <end position="246"/>
    </location>
</feature>
<evidence type="ECO:0000256" key="1">
    <source>
        <dbReference type="ARBA" id="ARBA00004651"/>
    </source>
</evidence>
<keyword evidence="9" id="KW-1185">Reference proteome</keyword>
<reference evidence="8 9" key="1">
    <citation type="journal article" date="2012" name="BMC Genomics">
        <title>Complete genome sequence of Saccharothrix espanaensis DSM 44229T and comparison to the other completely sequenced Pseudonocardiaceae.</title>
        <authorList>
            <person name="Strobel T."/>
            <person name="Al-Dilaimi A."/>
            <person name="Blom J."/>
            <person name="Gessner A."/>
            <person name="Kalinowski J."/>
            <person name="Luzhetska M."/>
            <person name="Puhler A."/>
            <person name="Szczepanowski R."/>
            <person name="Bechthold A."/>
            <person name="Ruckert C."/>
        </authorList>
    </citation>
    <scope>NUCLEOTIDE SEQUENCE [LARGE SCALE GENOMIC DNA]</scope>
    <source>
        <strain evidence="9">ATCC 51144 / DSM 44229 / JCM 9112 / NBRC 15066 / NRRL 15764</strain>
    </source>
</reference>
<evidence type="ECO:0000256" key="6">
    <source>
        <dbReference type="ARBA" id="ARBA00023136"/>
    </source>
</evidence>
<dbReference type="CDD" id="cd06173">
    <property type="entry name" value="MFS_MefA_like"/>
    <property type="match status" value="1"/>
</dbReference>